<dbReference type="EMBL" id="AP014548">
    <property type="protein sequence ID" value="BAO54913.1"/>
    <property type="molecule type" value="Genomic_DNA"/>
</dbReference>
<dbReference type="AlphaFoldDB" id="W8VUU9"/>
<keyword evidence="2" id="KW-1185">Reference proteome</keyword>
<sequence length="47" mass="5490">MCGQSPNFRIKLKTIYRSTNLQMKSFPMHCVNLQDTGWNFAFAKAKH</sequence>
<proteinExistence type="predicted"/>
<dbReference type="KEGG" id="nmf:NMS_0904"/>
<dbReference type="STRING" id="1454201.NMS_0904"/>
<organism evidence="1 2">
    <name type="scientific">Nonlabens marinus S1-08</name>
    <dbReference type="NCBI Taxonomy" id="1454201"/>
    <lineage>
        <taxon>Bacteria</taxon>
        <taxon>Pseudomonadati</taxon>
        <taxon>Bacteroidota</taxon>
        <taxon>Flavobacteriia</taxon>
        <taxon>Flavobacteriales</taxon>
        <taxon>Flavobacteriaceae</taxon>
        <taxon>Nonlabens</taxon>
    </lineage>
</organism>
<accession>W8VUU9</accession>
<evidence type="ECO:0000313" key="2">
    <source>
        <dbReference type="Proteomes" id="UP000031760"/>
    </source>
</evidence>
<dbReference type="Proteomes" id="UP000031760">
    <property type="component" value="Chromosome"/>
</dbReference>
<protein>
    <submittedName>
        <fullName evidence="1">Uncharacterized protein</fullName>
    </submittedName>
</protein>
<name>W8VUU9_9FLAO</name>
<reference evidence="1 2" key="1">
    <citation type="journal article" date="2014" name="Proc. Natl. Acad. Sci. U.S.A.">
        <title>Functional characterization of flavobacteria rhodopsins reveals a unique class of light-driven chloride pump in bacteria.</title>
        <authorList>
            <person name="Yoshizawa S."/>
            <person name="Kumagai Y."/>
            <person name="Kim H."/>
            <person name="Ogura Y."/>
            <person name="Hayashi T."/>
            <person name="Iwasaki W."/>
            <person name="DeLong E.F."/>
            <person name="Kogure K."/>
        </authorList>
    </citation>
    <scope>NUCLEOTIDE SEQUENCE [LARGE SCALE GENOMIC DNA]</scope>
    <source>
        <strain evidence="1 2">S1-08</strain>
    </source>
</reference>
<gene>
    <name evidence="1" type="ORF">NMS_0904</name>
</gene>
<evidence type="ECO:0000313" key="1">
    <source>
        <dbReference type="EMBL" id="BAO54913.1"/>
    </source>
</evidence>
<dbReference type="HOGENOM" id="CLU_3170851_0_0_10"/>